<dbReference type="AlphaFoldDB" id="F0MBJ8"/>
<reference evidence="1 2" key="1">
    <citation type="journal article" date="2011" name="Stand. Genomic Sci.">
        <title>Complete genome sequence of Arthrobacter phenanthrenivorans type strain (Sphe3).</title>
        <authorList>
            <person name="Kallimanis A."/>
            <person name="Labutti K.M."/>
            <person name="Lapidus A."/>
            <person name="Clum A."/>
            <person name="Lykidis A."/>
            <person name="Mavromatis K."/>
            <person name="Pagani I."/>
            <person name="Liolios K."/>
            <person name="Ivanova N."/>
            <person name="Goodwin L."/>
            <person name="Pitluck S."/>
            <person name="Chen A."/>
            <person name="Palaniappan K."/>
            <person name="Markowitz V."/>
            <person name="Bristow J."/>
            <person name="Velentzas A.D."/>
            <person name="Perisynakis A."/>
            <person name="Ouzounis C.C."/>
            <person name="Kyrpides N.C."/>
            <person name="Koukkou A.I."/>
            <person name="Drainas C."/>
        </authorList>
    </citation>
    <scope>NUCLEOTIDE SEQUENCE [LARGE SCALE GENOMIC DNA]</scope>
    <source>
        <strain evidence="2">DSM 18606 / JCM 16027 / LMG 23796 / Sphe3</strain>
    </source>
</reference>
<dbReference type="HOGENOM" id="CLU_3416552_0_0_11"/>
<dbReference type="EMBL" id="CP002379">
    <property type="protein sequence ID" value="ADX71880.1"/>
    <property type="molecule type" value="Genomic_DNA"/>
</dbReference>
<dbReference type="KEGG" id="apn:Asphe3_06710"/>
<sequence length="26" mass="2671">MDSKGNSLAGTAALADLSDRTGWSVF</sequence>
<dbReference type="STRING" id="930171.Asphe3_06710"/>
<organism evidence="1 2">
    <name type="scientific">Pseudarthrobacter phenanthrenivorans (strain DSM 18606 / JCM 16027 / LMG 23796 / Sphe3)</name>
    <name type="common">Arthrobacter phenanthrenivorans</name>
    <dbReference type="NCBI Taxonomy" id="930171"/>
    <lineage>
        <taxon>Bacteria</taxon>
        <taxon>Bacillati</taxon>
        <taxon>Actinomycetota</taxon>
        <taxon>Actinomycetes</taxon>
        <taxon>Micrococcales</taxon>
        <taxon>Micrococcaceae</taxon>
        <taxon>Pseudarthrobacter</taxon>
    </lineage>
</organism>
<gene>
    <name evidence="1" type="ordered locus">Asphe3_06710</name>
</gene>
<name>F0MBJ8_PSEPM</name>
<accession>F0MBJ8</accession>
<dbReference type="Proteomes" id="UP000008639">
    <property type="component" value="Chromosome"/>
</dbReference>
<evidence type="ECO:0000313" key="2">
    <source>
        <dbReference type="Proteomes" id="UP000008639"/>
    </source>
</evidence>
<protein>
    <submittedName>
        <fullName evidence="1">Glutaminase</fullName>
    </submittedName>
</protein>
<evidence type="ECO:0000313" key="1">
    <source>
        <dbReference type="EMBL" id="ADX71880.1"/>
    </source>
</evidence>
<proteinExistence type="predicted"/>